<feature type="region of interest" description="Disordered" evidence="2">
    <location>
        <begin position="35"/>
        <end position="59"/>
    </location>
</feature>
<feature type="coiled-coil region" evidence="1">
    <location>
        <begin position="140"/>
        <end position="206"/>
    </location>
</feature>
<accession>A0A8J8FC84</accession>
<evidence type="ECO:0000313" key="5">
    <source>
        <dbReference type="Proteomes" id="UP000598971"/>
    </source>
</evidence>
<evidence type="ECO:0000256" key="3">
    <source>
        <dbReference type="SAM" id="SignalP"/>
    </source>
</evidence>
<dbReference type="Proteomes" id="UP000598971">
    <property type="component" value="Unassembled WGS sequence"/>
</dbReference>
<protein>
    <submittedName>
        <fullName evidence="4">Uncharacterized protein</fullName>
    </submittedName>
</protein>
<name>A0A8J8FC84_9BACT</name>
<dbReference type="AlphaFoldDB" id="A0A8J8FC84"/>
<keyword evidence="5" id="KW-1185">Reference proteome</keyword>
<comment type="caution">
    <text evidence="4">The sequence shown here is derived from an EMBL/GenBank/DDBJ whole genome shotgun (WGS) entry which is preliminary data.</text>
</comment>
<proteinExistence type="predicted"/>
<evidence type="ECO:0000256" key="2">
    <source>
        <dbReference type="SAM" id="MobiDB-lite"/>
    </source>
</evidence>
<reference evidence="4" key="1">
    <citation type="submission" date="2019-10" db="EMBL/GenBank/DDBJ databases">
        <title>Draft genome sequence of Panacibacter sp. KCS-6.</title>
        <authorList>
            <person name="Yim K.J."/>
        </authorList>
    </citation>
    <scope>NUCLEOTIDE SEQUENCE</scope>
    <source>
        <strain evidence="4">KCS-6</strain>
    </source>
</reference>
<dbReference type="EMBL" id="WHPF01000001">
    <property type="protein sequence ID" value="NNV54022.1"/>
    <property type="molecule type" value="Genomic_DNA"/>
</dbReference>
<keyword evidence="1" id="KW-0175">Coiled coil</keyword>
<sequence>MKNVFNRPQIIMVLGLFIIAGSAIAWQTVDGNSKKESATKTQYEQRDTTRPGKSNNDKAELRMKELDKAMKQLDAQMSQLDVQLKGLNITISKEVTEALSKIDFDQIGKQVNEELRKIDFEKIGNDINIELNKIDKEQIKADVKKALAEAQIELSKVDREAIQKEIKKAQLEINNPKLKKEIENSLKEAKKEIEKAKNQLMMYKHFTEELQNDGLINTAKDYSVEWKANGNLLINGQQQSKEITDKYRKYFKKGGYKIHSSDEDDFNIDNGEDM</sequence>
<keyword evidence="3" id="KW-0732">Signal</keyword>
<organism evidence="4 5">
    <name type="scientific">Limnovirga soli</name>
    <dbReference type="NCBI Taxonomy" id="2656915"/>
    <lineage>
        <taxon>Bacteria</taxon>
        <taxon>Pseudomonadati</taxon>
        <taxon>Bacteroidota</taxon>
        <taxon>Chitinophagia</taxon>
        <taxon>Chitinophagales</taxon>
        <taxon>Chitinophagaceae</taxon>
        <taxon>Limnovirga</taxon>
    </lineage>
</organism>
<gene>
    <name evidence="4" type="ORF">GD597_01035</name>
</gene>
<evidence type="ECO:0000313" key="4">
    <source>
        <dbReference type="EMBL" id="NNV54022.1"/>
    </source>
</evidence>
<evidence type="ECO:0000256" key="1">
    <source>
        <dbReference type="SAM" id="Coils"/>
    </source>
</evidence>
<feature type="chain" id="PRO_5035167270" evidence="3">
    <location>
        <begin position="26"/>
        <end position="274"/>
    </location>
</feature>
<dbReference type="RefSeq" id="WP_171605939.1">
    <property type="nucleotide sequence ID" value="NZ_WHPF01000001.1"/>
</dbReference>
<feature type="signal peptide" evidence="3">
    <location>
        <begin position="1"/>
        <end position="25"/>
    </location>
</feature>